<keyword evidence="7 9" id="KW-1133">Transmembrane helix</keyword>
<dbReference type="RefSeq" id="WP_090880537.1">
    <property type="nucleotide sequence ID" value="NZ_FMXQ01000012.1"/>
</dbReference>
<evidence type="ECO:0000256" key="8">
    <source>
        <dbReference type="ARBA" id="ARBA00023136"/>
    </source>
</evidence>
<dbReference type="EMBL" id="FMXQ01000012">
    <property type="protein sequence ID" value="SDB56447.1"/>
    <property type="molecule type" value="Genomic_DNA"/>
</dbReference>
<comment type="pathway">
    <text evidence="9">Protein modification; lipoprotein biosynthesis (signal peptide cleavage).</text>
</comment>
<feature type="transmembrane region" description="Helical" evidence="9">
    <location>
        <begin position="94"/>
        <end position="113"/>
    </location>
</feature>
<keyword evidence="5 9" id="KW-0064">Aspartyl protease</keyword>
<protein>
    <recommendedName>
        <fullName evidence="9">Lipoprotein signal peptidase</fullName>
        <ecNumber evidence="9">3.4.23.36</ecNumber>
    </recommendedName>
    <alternativeName>
        <fullName evidence="9">Prolipoprotein signal peptidase</fullName>
    </alternativeName>
    <alternativeName>
        <fullName evidence="9">Signal peptidase II</fullName>
        <shortName evidence="9">SPase II</shortName>
    </alternativeName>
</protein>
<organism evidence="12 13">
    <name type="scientific">Bauldia litoralis</name>
    <dbReference type="NCBI Taxonomy" id="665467"/>
    <lineage>
        <taxon>Bacteria</taxon>
        <taxon>Pseudomonadati</taxon>
        <taxon>Pseudomonadota</taxon>
        <taxon>Alphaproteobacteria</taxon>
        <taxon>Hyphomicrobiales</taxon>
        <taxon>Kaistiaceae</taxon>
        <taxon>Bauldia</taxon>
    </lineage>
</organism>
<sequence length="172" mass="18401">MPDPRRPDGPLSRLGLSVIAATLIVDQATKFIAEADLPFGVTIDLLPFLSLHRVHNPGIAFSFLADYGVWALVGLTLAITVVVTVFWSQAMDGGKWATVGYGLIIGGAVGNLIDRIVHGHVIDFLLLHFGDWTLFVFNLADAALTVGPALLLVVYLWPGPRGGREKSDTGDA</sequence>
<dbReference type="PANTHER" id="PTHR33695">
    <property type="entry name" value="LIPOPROTEIN SIGNAL PEPTIDASE"/>
    <property type="match status" value="1"/>
</dbReference>
<feature type="active site" evidence="9">
    <location>
        <position position="123"/>
    </location>
</feature>
<dbReference type="PANTHER" id="PTHR33695:SF1">
    <property type="entry name" value="LIPOPROTEIN SIGNAL PEPTIDASE"/>
    <property type="match status" value="1"/>
</dbReference>
<dbReference type="PROSITE" id="PS00855">
    <property type="entry name" value="SPASE_II"/>
    <property type="match status" value="1"/>
</dbReference>
<evidence type="ECO:0000256" key="3">
    <source>
        <dbReference type="ARBA" id="ARBA00022670"/>
    </source>
</evidence>
<reference evidence="12 13" key="1">
    <citation type="submission" date="2016-10" db="EMBL/GenBank/DDBJ databases">
        <authorList>
            <person name="de Groot N.N."/>
        </authorList>
    </citation>
    <scope>NUCLEOTIDE SEQUENCE [LARGE SCALE GENOMIC DNA]</scope>
    <source>
        <strain evidence="12 13">ATCC 35022</strain>
    </source>
</reference>
<dbReference type="GO" id="GO:0006508">
    <property type="term" value="P:proteolysis"/>
    <property type="evidence" value="ECO:0007669"/>
    <property type="project" value="UniProtKB-KW"/>
</dbReference>
<feature type="active site" evidence="9">
    <location>
        <position position="141"/>
    </location>
</feature>
<name>A0A1G6EG15_9HYPH</name>
<evidence type="ECO:0000256" key="10">
    <source>
        <dbReference type="RuleBase" id="RU000594"/>
    </source>
</evidence>
<dbReference type="EC" id="3.4.23.36" evidence="9"/>
<dbReference type="PRINTS" id="PR00781">
    <property type="entry name" value="LIPOSIGPTASE"/>
</dbReference>
<comment type="caution">
    <text evidence="9">Lacks conserved residue(s) required for the propagation of feature annotation.</text>
</comment>
<keyword evidence="3 9" id="KW-0645">Protease</keyword>
<proteinExistence type="inferred from homology"/>
<accession>A0A1G6EG15</accession>
<evidence type="ECO:0000256" key="6">
    <source>
        <dbReference type="ARBA" id="ARBA00022801"/>
    </source>
</evidence>
<dbReference type="Pfam" id="PF01252">
    <property type="entry name" value="Peptidase_A8"/>
    <property type="match status" value="1"/>
</dbReference>
<feature type="transmembrane region" description="Helical" evidence="9">
    <location>
        <begin position="133"/>
        <end position="157"/>
    </location>
</feature>
<keyword evidence="2 9" id="KW-1003">Cell membrane</keyword>
<evidence type="ECO:0000256" key="11">
    <source>
        <dbReference type="RuleBase" id="RU004181"/>
    </source>
</evidence>
<dbReference type="GO" id="GO:0004190">
    <property type="term" value="F:aspartic-type endopeptidase activity"/>
    <property type="evidence" value="ECO:0007669"/>
    <property type="project" value="UniProtKB-UniRule"/>
</dbReference>
<dbReference type="STRING" id="665467.SAMN02982931_04484"/>
<evidence type="ECO:0000313" key="13">
    <source>
        <dbReference type="Proteomes" id="UP000199071"/>
    </source>
</evidence>
<comment type="subcellular location">
    <subcellularLocation>
        <location evidence="9">Cell membrane</location>
        <topology evidence="9">Multi-pass membrane protein</topology>
    </subcellularLocation>
</comment>
<evidence type="ECO:0000256" key="5">
    <source>
        <dbReference type="ARBA" id="ARBA00022750"/>
    </source>
</evidence>
<dbReference type="UniPathway" id="UPA00665"/>
<evidence type="ECO:0000256" key="9">
    <source>
        <dbReference type="HAMAP-Rule" id="MF_00161"/>
    </source>
</evidence>
<keyword evidence="6 9" id="KW-0378">Hydrolase</keyword>
<evidence type="ECO:0000256" key="1">
    <source>
        <dbReference type="ARBA" id="ARBA00006139"/>
    </source>
</evidence>
<dbReference type="OrthoDB" id="9810259at2"/>
<dbReference type="AlphaFoldDB" id="A0A1G6EG15"/>
<keyword evidence="13" id="KW-1185">Reference proteome</keyword>
<gene>
    <name evidence="9" type="primary">lspA</name>
    <name evidence="12" type="ORF">SAMN02982931_04484</name>
</gene>
<dbReference type="HAMAP" id="MF_00161">
    <property type="entry name" value="LspA"/>
    <property type="match status" value="1"/>
</dbReference>
<evidence type="ECO:0000313" key="12">
    <source>
        <dbReference type="EMBL" id="SDB56447.1"/>
    </source>
</evidence>
<comment type="similarity">
    <text evidence="1 9 11">Belongs to the peptidase A8 family.</text>
</comment>
<comment type="function">
    <text evidence="9 10">This protein specifically catalyzes the removal of signal peptides from prolipoproteins.</text>
</comment>
<evidence type="ECO:0000256" key="4">
    <source>
        <dbReference type="ARBA" id="ARBA00022692"/>
    </source>
</evidence>
<feature type="transmembrane region" description="Helical" evidence="9">
    <location>
        <begin position="67"/>
        <end position="87"/>
    </location>
</feature>
<keyword evidence="8 9" id="KW-0472">Membrane</keyword>
<dbReference type="GO" id="GO:0005886">
    <property type="term" value="C:plasma membrane"/>
    <property type="evidence" value="ECO:0007669"/>
    <property type="project" value="UniProtKB-SubCell"/>
</dbReference>
<dbReference type="NCBIfam" id="TIGR00077">
    <property type="entry name" value="lspA"/>
    <property type="match status" value="1"/>
</dbReference>
<dbReference type="Proteomes" id="UP000199071">
    <property type="component" value="Unassembled WGS sequence"/>
</dbReference>
<comment type="catalytic activity">
    <reaction evidence="9 10">
        <text>Release of signal peptides from bacterial membrane prolipoproteins. Hydrolyzes -Xaa-Yaa-Zaa-|-(S,diacylglyceryl)Cys-, in which Xaa is hydrophobic (preferably Leu), and Yaa (Ala or Ser) and Zaa (Gly or Ala) have small, neutral side chains.</text>
        <dbReference type="EC" id="3.4.23.36"/>
    </reaction>
</comment>
<keyword evidence="4 9" id="KW-0812">Transmembrane</keyword>
<evidence type="ECO:0000256" key="2">
    <source>
        <dbReference type="ARBA" id="ARBA00022475"/>
    </source>
</evidence>
<dbReference type="InterPro" id="IPR001872">
    <property type="entry name" value="Peptidase_A8"/>
</dbReference>
<evidence type="ECO:0000256" key="7">
    <source>
        <dbReference type="ARBA" id="ARBA00022989"/>
    </source>
</evidence>